<protein>
    <submittedName>
        <fullName evidence="3">FIG140336: TPR domain protein</fullName>
    </submittedName>
</protein>
<keyword evidence="1" id="KW-0677">Repeat</keyword>
<reference evidence="3" key="1">
    <citation type="submission" date="2018-06" db="EMBL/GenBank/DDBJ databases">
        <authorList>
            <person name="Zhirakovskaya E."/>
        </authorList>
    </citation>
    <scope>NUCLEOTIDE SEQUENCE</scope>
</reference>
<evidence type="ECO:0000256" key="1">
    <source>
        <dbReference type="ARBA" id="ARBA00022737"/>
    </source>
</evidence>
<dbReference type="Pfam" id="PF04733">
    <property type="entry name" value="Coatomer_E"/>
    <property type="match status" value="1"/>
</dbReference>
<dbReference type="EMBL" id="UOFD01000003">
    <property type="protein sequence ID" value="VAW50114.1"/>
    <property type="molecule type" value="Genomic_DNA"/>
</dbReference>
<sequence length="618" mass="69645">MSKISHIIILKSRISFPRTPFSGISFYLPLLFSLVLSACNTAPVIGDEKALSAAQISSENNTAEVADTAINAEAEVSQNAGTKPKKKSVSLDGDMLFNLMAAEFAGNSGDIETSLTYYREASKSIEDSRIAARTAYIAQYGEQYDETLAALDRWHELEPDAKDIPRMYAVTYLRMEQPEKAVSHIKDMLLIYHETSANEAVAVKQLLAKESNSKDAYVVLQKLNKKDKKNAHLLVLQSRYAAQLKKYDEALALLDEVLEIDPSLYEVLIIKARILTAQGQHEEATLLIKQVLVELPENSALRLQYARMLVEQRKMKEATEQYSILHKKLPEDGEITLSLALLYIETKQMDKAVETLQYLIEIDKKVPVANYYLGRITQNQGDEKKAISYYLGVKSSEYAYDSQLRIGVLLAVLGKADEGLAKLEALAEEQNSWSLRVKAYLAQGEILRSEHRYKEGVEMYSRALQQKRDDTTLLYARGLMAEKVDRLDMAEADLLKVISKEPDNADALNALGYTLADRTSRYKEAQEYIKRAAALVPDDPAILDSLGWVSYRLGEMDEALKWLSKAFAKLEDAEIAAHYGEVLWHTNQKDKAREVWNKGKDKDAKNKILIETLDRIKP</sequence>
<evidence type="ECO:0000313" key="3">
    <source>
        <dbReference type="EMBL" id="VAW50114.1"/>
    </source>
</evidence>
<dbReference type="PANTHER" id="PTHR45586">
    <property type="entry name" value="TPR REPEAT-CONTAINING PROTEIN PA4667"/>
    <property type="match status" value="1"/>
</dbReference>
<keyword evidence="2" id="KW-0802">TPR repeat</keyword>
<dbReference type="Gene3D" id="1.25.40.10">
    <property type="entry name" value="Tetratricopeptide repeat domain"/>
    <property type="match status" value="3"/>
</dbReference>
<gene>
    <name evidence="3" type="ORF">MNBD_GAMMA06-1836</name>
</gene>
<dbReference type="Pfam" id="PF13432">
    <property type="entry name" value="TPR_16"/>
    <property type="match status" value="1"/>
</dbReference>
<dbReference type="InterPro" id="IPR051012">
    <property type="entry name" value="CellSynth/LPSAsmb/PSIAsmb"/>
</dbReference>
<dbReference type="PROSITE" id="PS50005">
    <property type="entry name" value="TPR"/>
    <property type="match status" value="2"/>
</dbReference>
<dbReference type="AlphaFoldDB" id="A0A3B0X2N0"/>
<dbReference type="Pfam" id="PF13181">
    <property type="entry name" value="TPR_8"/>
    <property type="match status" value="1"/>
</dbReference>
<dbReference type="SUPFAM" id="SSF48452">
    <property type="entry name" value="TPR-like"/>
    <property type="match status" value="2"/>
</dbReference>
<name>A0A3B0X2N0_9ZZZZ</name>
<dbReference type="PANTHER" id="PTHR45586:SF16">
    <property type="entry name" value="DOMAIN PROTEIN, PUTATIVE-RELATED"/>
    <property type="match status" value="1"/>
</dbReference>
<proteinExistence type="predicted"/>
<accession>A0A3B0X2N0</accession>
<dbReference type="SMART" id="SM00028">
    <property type="entry name" value="TPR"/>
    <property type="match status" value="7"/>
</dbReference>
<dbReference type="InterPro" id="IPR011990">
    <property type="entry name" value="TPR-like_helical_dom_sf"/>
</dbReference>
<dbReference type="InterPro" id="IPR019734">
    <property type="entry name" value="TPR_rpt"/>
</dbReference>
<organism evidence="3">
    <name type="scientific">hydrothermal vent metagenome</name>
    <dbReference type="NCBI Taxonomy" id="652676"/>
    <lineage>
        <taxon>unclassified sequences</taxon>
        <taxon>metagenomes</taxon>
        <taxon>ecological metagenomes</taxon>
    </lineage>
</organism>
<evidence type="ECO:0000256" key="2">
    <source>
        <dbReference type="ARBA" id="ARBA00022803"/>
    </source>
</evidence>